<feature type="domain" description="DNA polymerase III beta sliding clamp N-terminal" evidence="11">
    <location>
        <begin position="1"/>
        <end position="119"/>
    </location>
</feature>
<dbReference type="CDD" id="cd00140">
    <property type="entry name" value="beta_clamp"/>
    <property type="match status" value="1"/>
</dbReference>
<name>B9XEB7_PEDPL</name>
<dbReference type="Pfam" id="PF02767">
    <property type="entry name" value="DNA_pol3_beta_2"/>
    <property type="match status" value="1"/>
</dbReference>
<dbReference type="Gene3D" id="3.70.10.10">
    <property type="match status" value="1"/>
</dbReference>
<keyword evidence="15" id="KW-1185">Reference proteome</keyword>
<evidence type="ECO:0000256" key="7">
    <source>
        <dbReference type="ARBA" id="ARBA00022705"/>
    </source>
</evidence>
<dbReference type="AlphaFoldDB" id="B9XEB7"/>
<evidence type="ECO:0000313" key="15">
    <source>
        <dbReference type="Proteomes" id="UP000003688"/>
    </source>
</evidence>
<dbReference type="GO" id="GO:0006271">
    <property type="term" value="P:DNA strand elongation involved in DNA replication"/>
    <property type="evidence" value="ECO:0007669"/>
    <property type="project" value="TreeGrafter"/>
</dbReference>
<comment type="similarity">
    <text evidence="2 10">Belongs to the beta sliding clamp family.</text>
</comment>
<dbReference type="PIRSF" id="PIRSF000804">
    <property type="entry name" value="DNA_pol_III_b"/>
    <property type="match status" value="1"/>
</dbReference>
<dbReference type="SUPFAM" id="SSF55979">
    <property type="entry name" value="DNA clamp"/>
    <property type="match status" value="3"/>
</dbReference>
<dbReference type="Pfam" id="PF02768">
    <property type="entry name" value="DNA_pol3_beta_3"/>
    <property type="match status" value="1"/>
</dbReference>
<evidence type="ECO:0000256" key="9">
    <source>
        <dbReference type="ARBA" id="ARBA00023125"/>
    </source>
</evidence>
<feature type="domain" description="DNA polymerase III beta sliding clamp central" evidence="12">
    <location>
        <begin position="128"/>
        <end position="247"/>
    </location>
</feature>
<keyword evidence="4 10" id="KW-0963">Cytoplasm</keyword>
<accession>B9XEB7</accession>
<evidence type="ECO:0000313" key="14">
    <source>
        <dbReference type="EMBL" id="EEF61631.1"/>
    </source>
</evidence>
<evidence type="ECO:0000256" key="2">
    <source>
        <dbReference type="ARBA" id="ARBA00010752"/>
    </source>
</evidence>
<dbReference type="NCBIfam" id="TIGR00663">
    <property type="entry name" value="dnan"/>
    <property type="match status" value="1"/>
</dbReference>
<feature type="domain" description="DNA polymerase III beta sliding clamp C-terminal" evidence="13">
    <location>
        <begin position="249"/>
        <end position="367"/>
    </location>
</feature>
<evidence type="ECO:0000259" key="13">
    <source>
        <dbReference type="Pfam" id="PF02768"/>
    </source>
</evidence>
<comment type="function">
    <text evidence="10">Confers DNA tethering and processivity to DNA polymerases and other proteins. Acts as a clamp, forming a ring around DNA (a reaction catalyzed by the clamp-loading complex) which diffuses in an ATP-independent manner freely and bidirectionally along dsDNA. Initially characterized for its ability to contact the catalytic subunit of DNA polymerase III (Pol III), a complex, multichain enzyme responsible for most of the replicative synthesis in bacteria; Pol III exhibits 3'-5' exonuclease proofreading activity. The beta chain is required for initiation of replication as well as for processivity of DNA replication.</text>
</comment>
<organism evidence="14 15">
    <name type="scientific">Pedosphaera parvula (strain Ellin514)</name>
    <dbReference type="NCBI Taxonomy" id="320771"/>
    <lineage>
        <taxon>Bacteria</taxon>
        <taxon>Pseudomonadati</taxon>
        <taxon>Verrucomicrobiota</taxon>
        <taxon>Pedosphaerae</taxon>
        <taxon>Pedosphaerales</taxon>
        <taxon>Pedosphaeraceae</taxon>
        <taxon>Pedosphaera</taxon>
    </lineage>
</organism>
<dbReference type="InterPro" id="IPR046938">
    <property type="entry name" value="DNA_clamp_sf"/>
</dbReference>
<evidence type="ECO:0000259" key="11">
    <source>
        <dbReference type="Pfam" id="PF00712"/>
    </source>
</evidence>
<comment type="caution">
    <text evidence="14">The sequence shown here is derived from an EMBL/GenBank/DDBJ whole genome shotgun (WGS) entry which is preliminary data.</text>
</comment>
<dbReference type="GO" id="GO:0008408">
    <property type="term" value="F:3'-5' exonuclease activity"/>
    <property type="evidence" value="ECO:0007669"/>
    <property type="project" value="InterPro"/>
</dbReference>
<dbReference type="SMART" id="SM00480">
    <property type="entry name" value="POL3Bc"/>
    <property type="match status" value="1"/>
</dbReference>
<evidence type="ECO:0000256" key="5">
    <source>
        <dbReference type="ARBA" id="ARBA00022679"/>
    </source>
</evidence>
<evidence type="ECO:0000256" key="8">
    <source>
        <dbReference type="ARBA" id="ARBA00022932"/>
    </source>
</evidence>
<keyword evidence="7 10" id="KW-0235">DNA replication</keyword>
<evidence type="ECO:0000256" key="6">
    <source>
        <dbReference type="ARBA" id="ARBA00022695"/>
    </source>
</evidence>
<reference evidence="14 15" key="1">
    <citation type="journal article" date="2011" name="J. Bacteriol.">
        <title>Genome sequence of 'Pedosphaera parvula' Ellin514, an aerobic Verrucomicrobial isolate from pasture soil.</title>
        <authorList>
            <person name="Kant R."/>
            <person name="van Passel M.W."/>
            <person name="Sangwan P."/>
            <person name="Palva A."/>
            <person name="Lucas S."/>
            <person name="Copeland A."/>
            <person name="Lapidus A."/>
            <person name="Glavina Del Rio T."/>
            <person name="Dalin E."/>
            <person name="Tice H."/>
            <person name="Bruce D."/>
            <person name="Goodwin L."/>
            <person name="Pitluck S."/>
            <person name="Chertkov O."/>
            <person name="Larimer F.W."/>
            <person name="Land M.L."/>
            <person name="Hauser L."/>
            <person name="Brettin T.S."/>
            <person name="Detter J.C."/>
            <person name="Han S."/>
            <person name="de Vos W.M."/>
            <person name="Janssen P.H."/>
            <person name="Smidt H."/>
        </authorList>
    </citation>
    <scope>NUCLEOTIDE SEQUENCE [LARGE SCALE GENOMIC DNA]</scope>
    <source>
        <strain evidence="14 15">Ellin514</strain>
    </source>
</reference>
<dbReference type="Pfam" id="PF00712">
    <property type="entry name" value="DNA_pol3_beta"/>
    <property type="match status" value="1"/>
</dbReference>
<evidence type="ECO:0000256" key="3">
    <source>
        <dbReference type="ARBA" id="ARBA00021035"/>
    </source>
</evidence>
<dbReference type="GO" id="GO:0003677">
    <property type="term" value="F:DNA binding"/>
    <property type="evidence" value="ECO:0007669"/>
    <property type="project" value="UniProtKB-UniRule"/>
</dbReference>
<dbReference type="GO" id="GO:0005737">
    <property type="term" value="C:cytoplasm"/>
    <property type="evidence" value="ECO:0007669"/>
    <property type="project" value="UniProtKB-SubCell"/>
</dbReference>
<keyword evidence="5 10" id="KW-0808">Transferase</keyword>
<dbReference type="PANTHER" id="PTHR30478:SF0">
    <property type="entry name" value="BETA SLIDING CLAMP"/>
    <property type="match status" value="1"/>
</dbReference>
<evidence type="ECO:0000256" key="1">
    <source>
        <dbReference type="ARBA" id="ARBA00004496"/>
    </source>
</evidence>
<proteinExistence type="inferred from homology"/>
<dbReference type="GO" id="GO:0009360">
    <property type="term" value="C:DNA polymerase III complex"/>
    <property type="evidence" value="ECO:0007669"/>
    <property type="project" value="InterPro"/>
</dbReference>
<comment type="subunit">
    <text evidence="10">Forms a ring-shaped head-to-tail homodimer around DNA.</text>
</comment>
<evidence type="ECO:0000256" key="4">
    <source>
        <dbReference type="ARBA" id="ARBA00022490"/>
    </source>
</evidence>
<evidence type="ECO:0000259" key="12">
    <source>
        <dbReference type="Pfam" id="PF02767"/>
    </source>
</evidence>
<dbReference type="Gene3D" id="3.10.150.10">
    <property type="entry name" value="DNA Polymerase III, subunit A, domain 2"/>
    <property type="match status" value="1"/>
</dbReference>
<dbReference type="RefSeq" id="WP_007414165.1">
    <property type="nucleotide sequence ID" value="NZ_ABOX02000008.1"/>
</dbReference>
<comment type="subcellular location">
    <subcellularLocation>
        <location evidence="1 10">Cytoplasm</location>
    </subcellularLocation>
</comment>
<keyword evidence="8 10" id="KW-0239">DNA-directed DNA polymerase</keyword>
<keyword evidence="9" id="KW-0238">DNA-binding</keyword>
<evidence type="ECO:0000256" key="10">
    <source>
        <dbReference type="PIRNR" id="PIRNR000804"/>
    </source>
</evidence>
<dbReference type="STRING" id="320771.Cflav_PD4671"/>
<gene>
    <name evidence="14" type="ORF">Cflav_PD4671</name>
</gene>
<dbReference type="InterPro" id="IPR001001">
    <property type="entry name" value="DNA_polIII_beta"/>
</dbReference>
<dbReference type="PANTHER" id="PTHR30478">
    <property type="entry name" value="DNA POLYMERASE III SUBUNIT BETA"/>
    <property type="match status" value="1"/>
</dbReference>
<dbReference type="OrthoDB" id="8421503at2"/>
<dbReference type="Proteomes" id="UP000003688">
    <property type="component" value="Unassembled WGS sequence"/>
</dbReference>
<dbReference type="InterPro" id="IPR022634">
    <property type="entry name" value="DNA_polIII_beta_N"/>
</dbReference>
<dbReference type="InterPro" id="IPR022635">
    <property type="entry name" value="DNA_polIII_beta_C"/>
</dbReference>
<keyword evidence="6 10" id="KW-0548">Nucleotidyltransferase</keyword>
<dbReference type="EMBL" id="ABOX02000008">
    <property type="protein sequence ID" value="EEF61631.1"/>
    <property type="molecule type" value="Genomic_DNA"/>
</dbReference>
<protein>
    <recommendedName>
        <fullName evidence="3 10">Beta sliding clamp</fullName>
    </recommendedName>
</protein>
<dbReference type="InterPro" id="IPR022637">
    <property type="entry name" value="DNA_polIII_beta_cen"/>
</dbReference>
<sequence length="369" mass="40988">MNLTISKEQLINGLQAVQNVVSTRTTLPILSNVLIRAEGNRLEFTATDLDVTISCGVEAAVKEGGATTVPVKKLFGIVRELNNPEIEIEVDEKNTCSIRSGSSFYKINGLSADEFPPLPKFKEDKKVTLPQEKVKGMMKKTSFAISTDESRYVLNGIFISLKEHKLTMVATDGRRLALVDEEVDVTEKSQGEFIVPAKAVNELNRLLTDKGEVEIRYSENQAAFTLKDEKGFSILIISKLIEGNYPNYRQVIPGEAKERIALVREEFLHALKRAEIMTSEKSNSVKLTFSKNNLAITANSPEVGEARESLAINYKGKEMAIAFNPKYVIDPLNALSNDEIFLELIDELSPGVVKINGPFLYVVMPMRLS</sequence>
<dbReference type="GO" id="GO:0003887">
    <property type="term" value="F:DNA-directed DNA polymerase activity"/>
    <property type="evidence" value="ECO:0007669"/>
    <property type="project" value="UniProtKB-UniRule"/>
</dbReference>